<name>A0A3Q4NBB5_NEOBR</name>
<evidence type="ECO:0000256" key="1">
    <source>
        <dbReference type="ARBA" id="ARBA00000505"/>
    </source>
</evidence>
<comment type="catalytic activity">
    <reaction evidence="1">
        <text>(2R)-3-phospho-glyceroyl phosphate = (2R)-2,3-bisphosphoglycerate + H(+)</text>
        <dbReference type="Rhea" id="RHEA:17765"/>
        <dbReference type="ChEBI" id="CHEBI:15378"/>
        <dbReference type="ChEBI" id="CHEBI:57604"/>
        <dbReference type="ChEBI" id="CHEBI:58248"/>
        <dbReference type="EC" id="5.4.2.4"/>
    </reaction>
</comment>
<reference evidence="6" key="2">
    <citation type="submission" date="2025-09" db="UniProtKB">
        <authorList>
            <consortium name="Ensembl"/>
        </authorList>
    </citation>
    <scope>IDENTIFICATION</scope>
</reference>
<dbReference type="SMART" id="SM00855">
    <property type="entry name" value="PGAM"/>
    <property type="match status" value="1"/>
</dbReference>
<keyword evidence="4" id="KW-0413">Isomerase</keyword>
<dbReference type="GO" id="GO:0006096">
    <property type="term" value="P:glycolytic process"/>
    <property type="evidence" value="ECO:0007669"/>
    <property type="project" value="UniProtKB-KW"/>
</dbReference>
<dbReference type="Proteomes" id="UP000261580">
    <property type="component" value="Unassembled WGS sequence"/>
</dbReference>
<evidence type="ECO:0000256" key="4">
    <source>
        <dbReference type="ARBA" id="ARBA00023235"/>
    </source>
</evidence>
<feature type="binding site" evidence="5">
    <location>
        <begin position="10"/>
        <end position="17"/>
    </location>
    <ligand>
        <name>substrate</name>
    </ligand>
</feature>
<comment type="similarity">
    <text evidence="2">Belongs to the phosphoglycerate mutase family. BPG-dependent PGAM subfamily.</text>
</comment>
<dbReference type="AlphaFoldDB" id="A0A3Q4NBB5"/>
<accession>A0A3Q4NBB5</accession>
<sequence length="76" mass="8315">MAAYKIVLIRHGESCWNQENRFCGWFDADLSETGEQEAKRGGQALKGTVSENVKAKSGFLSVTGLSHSKPVLTQLC</sequence>
<evidence type="ECO:0000256" key="2">
    <source>
        <dbReference type="ARBA" id="ARBA00006717"/>
    </source>
</evidence>
<dbReference type="CDD" id="cd07067">
    <property type="entry name" value="HP_PGM_like"/>
    <property type="match status" value="1"/>
</dbReference>
<dbReference type="Pfam" id="PF00300">
    <property type="entry name" value="His_Phos_1"/>
    <property type="match status" value="1"/>
</dbReference>
<evidence type="ECO:0000256" key="3">
    <source>
        <dbReference type="ARBA" id="ARBA00023152"/>
    </source>
</evidence>
<dbReference type="InterPro" id="IPR001345">
    <property type="entry name" value="PG/BPGM_mutase_AS"/>
</dbReference>
<dbReference type="Bgee" id="ENSNBRG00000024018">
    <property type="expression patterns" value="Expressed in brain and 7 other cell types or tissues"/>
</dbReference>
<dbReference type="InterPro" id="IPR013078">
    <property type="entry name" value="His_Pase_superF_clade-1"/>
</dbReference>
<dbReference type="PROSITE" id="PS00175">
    <property type="entry name" value="PG_MUTASE"/>
    <property type="match status" value="1"/>
</dbReference>
<evidence type="ECO:0000256" key="5">
    <source>
        <dbReference type="PIRSR" id="PIRSR613078-2"/>
    </source>
</evidence>
<dbReference type="GO" id="GO:0004082">
    <property type="term" value="F:bisphosphoglycerate mutase activity"/>
    <property type="evidence" value="ECO:0007669"/>
    <property type="project" value="UniProtKB-EC"/>
</dbReference>
<keyword evidence="3" id="KW-0324">Glycolysis</keyword>
<evidence type="ECO:0000313" key="7">
    <source>
        <dbReference type="Proteomes" id="UP000261580"/>
    </source>
</evidence>
<reference evidence="6" key="1">
    <citation type="submission" date="2025-08" db="UniProtKB">
        <authorList>
            <consortium name="Ensembl"/>
        </authorList>
    </citation>
    <scope>IDENTIFICATION</scope>
</reference>
<organism evidence="6 7">
    <name type="scientific">Neolamprologus brichardi</name>
    <name type="common">Fairy cichlid</name>
    <name type="synonym">Lamprologus brichardi</name>
    <dbReference type="NCBI Taxonomy" id="32507"/>
    <lineage>
        <taxon>Eukaryota</taxon>
        <taxon>Metazoa</taxon>
        <taxon>Chordata</taxon>
        <taxon>Craniata</taxon>
        <taxon>Vertebrata</taxon>
        <taxon>Euteleostomi</taxon>
        <taxon>Actinopterygii</taxon>
        <taxon>Neopterygii</taxon>
        <taxon>Teleostei</taxon>
        <taxon>Neoteleostei</taxon>
        <taxon>Acanthomorphata</taxon>
        <taxon>Ovalentaria</taxon>
        <taxon>Cichlomorphae</taxon>
        <taxon>Cichliformes</taxon>
        <taxon>Cichlidae</taxon>
        <taxon>African cichlids</taxon>
        <taxon>Pseudocrenilabrinae</taxon>
        <taxon>Lamprologini</taxon>
        <taxon>Neolamprologus</taxon>
    </lineage>
</organism>
<evidence type="ECO:0008006" key="8">
    <source>
        <dbReference type="Google" id="ProtNLM"/>
    </source>
</evidence>
<protein>
    <recommendedName>
        <fullName evidence="8">Bisphosphoglycerate mutase</fullName>
    </recommendedName>
</protein>
<dbReference type="InterPro" id="IPR005952">
    <property type="entry name" value="Phosphogly_mut1"/>
</dbReference>
<keyword evidence="7" id="KW-1185">Reference proteome</keyword>
<dbReference type="Gene3D" id="3.40.50.1240">
    <property type="entry name" value="Phosphoglycerate mutase-like"/>
    <property type="match status" value="1"/>
</dbReference>
<evidence type="ECO:0000313" key="6">
    <source>
        <dbReference type="Ensembl" id="ENSNBRP00000031599.1"/>
    </source>
</evidence>
<proteinExistence type="inferred from homology"/>
<dbReference type="SUPFAM" id="SSF53254">
    <property type="entry name" value="Phosphoglycerate mutase-like"/>
    <property type="match status" value="1"/>
</dbReference>
<dbReference type="Ensembl" id="ENSNBRT00000032398.1">
    <property type="protein sequence ID" value="ENSNBRP00000031599.1"/>
    <property type="gene ID" value="ENSNBRG00000024018.1"/>
</dbReference>
<dbReference type="PANTHER" id="PTHR11931">
    <property type="entry name" value="PHOSPHOGLYCERATE MUTASE"/>
    <property type="match status" value="1"/>
</dbReference>
<dbReference type="InterPro" id="IPR029033">
    <property type="entry name" value="His_PPase_superfam"/>
</dbReference>
<dbReference type="GeneTree" id="ENSGT00950000182926"/>
<dbReference type="STRING" id="32507.ENSNBRP00000031599"/>